<dbReference type="GO" id="GO:0055085">
    <property type="term" value="P:transmembrane transport"/>
    <property type="evidence" value="ECO:0007669"/>
    <property type="project" value="InterPro"/>
</dbReference>
<evidence type="ECO:0000256" key="1">
    <source>
        <dbReference type="ARBA" id="ARBA00004651"/>
    </source>
</evidence>
<keyword evidence="6 7" id="KW-0472">Membrane</keyword>
<evidence type="ECO:0000313" key="10">
    <source>
        <dbReference type="Proteomes" id="UP001145069"/>
    </source>
</evidence>
<dbReference type="RefSeq" id="WP_272445863.1">
    <property type="nucleotide sequence ID" value="NZ_JAMQKC010000004.1"/>
</dbReference>
<evidence type="ECO:0000256" key="5">
    <source>
        <dbReference type="ARBA" id="ARBA00022989"/>
    </source>
</evidence>
<dbReference type="SUPFAM" id="SSF161098">
    <property type="entry name" value="MetI-like"/>
    <property type="match status" value="1"/>
</dbReference>
<keyword evidence="10" id="KW-1185">Reference proteome</keyword>
<dbReference type="PROSITE" id="PS50928">
    <property type="entry name" value="ABC_TM1"/>
    <property type="match status" value="1"/>
</dbReference>
<dbReference type="PANTHER" id="PTHR43005">
    <property type="entry name" value="BLR7065 PROTEIN"/>
    <property type="match status" value="1"/>
</dbReference>
<feature type="transmembrane region" description="Helical" evidence="7">
    <location>
        <begin position="6"/>
        <end position="26"/>
    </location>
</feature>
<feature type="transmembrane region" description="Helical" evidence="7">
    <location>
        <begin position="392"/>
        <end position="413"/>
    </location>
</feature>
<protein>
    <submittedName>
        <fullName evidence="9">Sugar ABC transporter permease</fullName>
    </submittedName>
</protein>
<dbReference type="InterPro" id="IPR000515">
    <property type="entry name" value="MetI-like"/>
</dbReference>
<keyword evidence="4 7" id="KW-0812">Transmembrane</keyword>
<keyword evidence="2 7" id="KW-0813">Transport</keyword>
<feature type="transmembrane region" description="Helical" evidence="7">
    <location>
        <begin position="273"/>
        <end position="292"/>
    </location>
</feature>
<dbReference type="GO" id="GO:0005886">
    <property type="term" value="C:plasma membrane"/>
    <property type="evidence" value="ECO:0007669"/>
    <property type="project" value="UniProtKB-SubCell"/>
</dbReference>
<accession>A0A9X3WBK6</accession>
<feature type="domain" description="ABC transmembrane type-1" evidence="8">
    <location>
        <begin position="194"/>
        <end position="408"/>
    </location>
</feature>
<keyword evidence="5 7" id="KW-1133">Transmembrane helix</keyword>
<name>A0A9X3WBK6_9BACI</name>
<dbReference type="Gene3D" id="1.10.3720.10">
    <property type="entry name" value="MetI-like"/>
    <property type="match status" value="1"/>
</dbReference>
<evidence type="ECO:0000256" key="4">
    <source>
        <dbReference type="ARBA" id="ARBA00022692"/>
    </source>
</evidence>
<feature type="transmembrane region" description="Helical" evidence="7">
    <location>
        <begin position="199"/>
        <end position="219"/>
    </location>
</feature>
<keyword evidence="3" id="KW-1003">Cell membrane</keyword>
<evidence type="ECO:0000313" key="9">
    <source>
        <dbReference type="EMBL" id="MDC3416630.1"/>
    </source>
</evidence>
<evidence type="ECO:0000256" key="7">
    <source>
        <dbReference type="RuleBase" id="RU363032"/>
    </source>
</evidence>
<evidence type="ECO:0000259" key="8">
    <source>
        <dbReference type="PROSITE" id="PS50928"/>
    </source>
</evidence>
<dbReference type="PANTHER" id="PTHR43005:SF2">
    <property type="entry name" value="INTEGRAL MEMBRANE SUGAR TRANSPORT PROTEIN"/>
    <property type="match status" value="1"/>
</dbReference>
<dbReference type="Pfam" id="PF00528">
    <property type="entry name" value="BPD_transp_1"/>
    <property type="match status" value="1"/>
</dbReference>
<gene>
    <name evidence="9" type="ORF">NC799_06830</name>
</gene>
<proteinExistence type="inferred from homology"/>
<organism evidence="9 10">
    <name type="scientific">Aquibacillus salsiterrae</name>
    <dbReference type="NCBI Taxonomy" id="2950439"/>
    <lineage>
        <taxon>Bacteria</taxon>
        <taxon>Bacillati</taxon>
        <taxon>Bacillota</taxon>
        <taxon>Bacilli</taxon>
        <taxon>Bacillales</taxon>
        <taxon>Bacillaceae</taxon>
        <taxon>Aquibacillus</taxon>
    </lineage>
</organism>
<feature type="transmembrane region" description="Helical" evidence="7">
    <location>
        <begin position="231"/>
        <end position="252"/>
    </location>
</feature>
<reference evidence="9" key="1">
    <citation type="submission" date="2022-06" db="EMBL/GenBank/DDBJ databases">
        <title>Aquibacillus sp. a new bacterium isolated from soil saline samples.</title>
        <authorList>
            <person name="Galisteo C."/>
            <person name="De La Haba R."/>
            <person name="Sanchez-Porro C."/>
            <person name="Ventosa A."/>
        </authorList>
    </citation>
    <scope>NUCLEOTIDE SEQUENCE</scope>
    <source>
        <strain evidence="9">3ASR75-54</strain>
    </source>
</reference>
<evidence type="ECO:0000256" key="2">
    <source>
        <dbReference type="ARBA" id="ARBA00022448"/>
    </source>
</evidence>
<evidence type="ECO:0000256" key="3">
    <source>
        <dbReference type="ARBA" id="ARBA00022475"/>
    </source>
</evidence>
<dbReference type="CDD" id="cd06261">
    <property type="entry name" value="TM_PBP2"/>
    <property type="match status" value="1"/>
</dbReference>
<comment type="caution">
    <text evidence="9">The sequence shown here is derived from an EMBL/GenBank/DDBJ whole genome shotgun (WGS) entry which is preliminary data.</text>
</comment>
<comment type="similarity">
    <text evidence="7">Belongs to the binding-protein-dependent transport system permease family.</text>
</comment>
<dbReference type="AlphaFoldDB" id="A0A9X3WBK6"/>
<comment type="subcellular location">
    <subcellularLocation>
        <location evidence="1 7">Cell membrane</location>
        <topology evidence="1 7">Multi-pass membrane protein</topology>
    </subcellularLocation>
</comment>
<dbReference type="EMBL" id="JAMQKC010000004">
    <property type="protein sequence ID" value="MDC3416630.1"/>
    <property type="molecule type" value="Genomic_DNA"/>
</dbReference>
<dbReference type="InterPro" id="IPR035906">
    <property type="entry name" value="MetI-like_sf"/>
</dbReference>
<dbReference type="Proteomes" id="UP001145069">
    <property type="component" value="Unassembled WGS sequence"/>
</dbReference>
<evidence type="ECO:0000256" key="6">
    <source>
        <dbReference type="ARBA" id="ARBA00023136"/>
    </source>
</evidence>
<sequence>MILPSIILIIAVIIWPITVSFWNSMFDYQLNDPTRSEKMLSAHIDLERYADNYFLVNNSMKNLQSFDETGLQKETFSDLIAGLDSFHQQLLADTEIEQKYQMVEEMLINFEPVNDDELRYSSIDNDFALTYKNYIQETLNILSRVEASSTDMANAIKTVKEQLTTLESSILQSNFIGFEHYINYLFDGRMWSSLSLTSMFTVISVLLELVFGLIIALIINRVFHGRGLVRVSVLIPWAIPTAVAAMMWRFLYDGQSGIIAYYLERIGLIADTGYLLSTSAGGVISIILADVWKTTPYMALLLLAGLQTIPGQLYEAAQVDGANRFNQFFKITLPMLKSTILVAVLFRTLDAFRVFDLIYVLTGGGPANSTESISVYAYKTFFSQQNFGAGSALSIIVFLCIVLISVLFIRFIGSDLFEKKANR</sequence>